<feature type="chain" id="PRO_5009306135" evidence="1">
    <location>
        <begin position="17"/>
        <end position="71"/>
    </location>
</feature>
<dbReference type="AlphaFoldDB" id="A0A1I7SHL3"/>
<accession>A0A1I7SHL3</accession>
<dbReference type="Proteomes" id="UP000095284">
    <property type="component" value="Unplaced"/>
</dbReference>
<dbReference type="WBParaSite" id="BXY_1253000.1">
    <property type="protein sequence ID" value="BXY_1253000.1"/>
    <property type="gene ID" value="BXY_1253000"/>
</dbReference>
<organism evidence="2 3">
    <name type="scientific">Bursaphelenchus xylophilus</name>
    <name type="common">Pinewood nematode worm</name>
    <name type="synonym">Aphelenchoides xylophilus</name>
    <dbReference type="NCBI Taxonomy" id="6326"/>
    <lineage>
        <taxon>Eukaryota</taxon>
        <taxon>Metazoa</taxon>
        <taxon>Ecdysozoa</taxon>
        <taxon>Nematoda</taxon>
        <taxon>Chromadorea</taxon>
        <taxon>Rhabditida</taxon>
        <taxon>Tylenchina</taxon>
        <taxon>Tylenchomorpha</taxon>
        <taxon>Aphelenchoidea</taxon>
        <taxon>Aphelenchoididae</taxon>
        <taxon>Bursaphelenchus</taxon>
    </lineage>
</organism>
<name>A0A1I7SHL3_BURXY</name>
<keyword evidence="1" id="KW-0732">Signal</keyword>
<evidence type="ECO:0000313" key="2">
    <source>
        <dbReference type="Proteomes" id="UP000095284"/>
    </source>
</evidence>
<feature type="signal peptide" evidence="1">
    <location>
        <begin position="1"/>
        <end position="16"/>
    </location>
</feature>
<sequence length="71" mass="8131">MLRSFLWLSFLLAAAARRSVIPDPDPTPVILRELNISDRHQIYIQSGEKAYPQVNLALKPLTHFLARFAEL</sequence>
<protein>
    <submittedName>
        <fullName evidence="3">Secreted protein</fullName>
    </submittedName>
</protein>
<evidence type="ECO:0000256" key="1">
    <source>
        <dbReference type="SAM" id="SignalP"/>
    </source>
</evidence>
<evidence type="ECO:0000313" key="3">
    <source>
        <dbReference type="WBParaSite" id="BXY_1253000.1"/>
    </source>
</evidence>
<proteinExistence type="predicted"/>
<reference evidence="3" key="1">
    <citation type="submission" date="2016-11" db="UniProtKB">
        <authorList>
            <consortium name="WormBaseParasite"/>
        </authorList>
    </citation>
    <scope>IDENTIFICATION</scope>
</reference>